<reference evidence="3" key="1">
    <citation type="submission" date="2021-01" db="EMBL/GenBank/DDBJ databases">
        <authorList>
            <person name="Corre E."/>
            <person name="Pelletier E."/>
            <person name="Niang G."/>
            <person name="Scheremetjew M."/>
            <person name="Finn R."/>
            <person name="Kale V."/>
            <person name="Holt S."/>
            <person name="Cochrane G."/>
            <person name="Meng A."/>
            <person name="Brown T."/>
            <person name="Cohen L."/>
        </authorList>
    </citation>
    <scope>NUCLEOTIDE SEQUENCE</scope>
    <source>
        <strain evidence="3">CCMP3278</strain>
    </source>
</reference>
<feature type="domain" description="C2" evidence="2">
    <location>
        <begin position="55"/>
        <end position="186"/>
    </location>
</feature>
<dbReference type="GO" id="GO:0005886">
    <property type="term" value="C:plasma membrane"/>
    <property type="evidence" value="ECO:0007669"/>
    <property type="project" value="TreeGrafter"/>
</dbReference>
<gene>
    <name evidence="3" type="ORF">TOLI1172_LOCUS5372</name>
</gene>
<evidence type="ECO:0000259" key="2">
    <source>
        <dbReference type="PROSITE" id="PS50004"/>
    </source>
</evidence>
<dbReference type="Pfam" id="PF00168">
    <property type="entry name" value="C2"/>
    <property type="match status" value="1"/>
</dbReference>
<dbReference type="InterPro" id="IPR035892">
    <property type="entry name" value="C2_domain_sf"/>
</dbReference>
<dbReference type="EMBL" id="HBFP01007475">
    <property type="protein sequence ID" value="CAD8820977.1"/>
    <property type="molecule type" value="Transcribed_RNA"/>
</dbReference>
<proteinExistence type="predicted"/>
<protein>
    <recommendedName>
        <fullName evidence="2">C2 domain-containing protein</fullName>
    </recommendedName>
</protein>
<dbReference type="InterPro" id="IPR045052">
    <property type="entry name" value="Copine"/>
</dbReference>
<feature type="compositionally biased region" description="Basic and acidic residues" evidence="1">
    <location>
        <begin position="1"/>
        <end position="17"/>
    </location>
</feature>
<dbReference type="GO" id="GO:0005544">
    <property type="term" value="F:calcium-dependent phospholipid binding"/>
    <property type="evidence" value="ECO:0007669"/>
    <property type="project" value="InterPro"/>
</dbReference>
<evidence type="ECO:0000256" key="1">
    <source>
        <dbReference type="SAM" id="MobiDB-lite"/>
    </source>
</evidence>
<sequence>MDGDDDLKKKFGDDAGNKRKVKKAPPKDGEITAPMRPDLGSDRKQGAGALQNAEKKFLKTWQSWVVEQKIADVPLELNLEGNNLANAGLFKKKAPFAVVYLKGVAPNAEWERFGDTEAIQNVLNPKFVASFRMACSSDEEREQSLRVEFYNRAHKDKDDLSKQDFIGSATCKLGEILSAPGQTLQLELKHPSKSNFRGNATVFIDTLLTRDPPFEIALCVKSEALSTEKKKSYFVISRALRKGNWTPVYMSETAKQGASISWEPITLAQERLTAGADDRAFRIEFYTKSMLGQHEYIGSFSTKYESLKGMKAGNKLPFSSTKEGLIPGGIIVTAANVQPASASFEFTFVE</sequence>
<dbReference type="InterPro" id="IPR000008">
    <property type="entry name" value="C2_dom"/>
</dbReference>
<dbReference type="PANTHER" id="PTHR10857:SF106">
    <property type="entry name" value="C2 DOMAIN-CONTAINING PROTEIN"/>
    <property type="match status" value="1"/>
</dbReference>
<name>A0A7S0ZGD5_9RHOD</name>
<dbReference type="PANTHER" id="PTHR10857">
    <property type="entry name" value="COPINE"/>
    <property type="match status" value="1"/>
</dbReference>
<dbReference type="CDD" id="cd04048">
    <property type="entry name" value="C2A_Copine"/>
    <property type="match status" value="1"/>
</dbReference>
<dbReference type="SUPFAM" id="SSF49562">
    <property type="entry name" value="C2 domain (Calcium/lipid-binding domain, CaLB)"/>
    <property type="match status" value="1"/>
</dbReference>
<dbReference type="GO" id="GO:0071277">
    <property type="term" value="P:cellular response to calcium ion"/>
    <property type="evidence" value="ECO:0007669"/>
    <property type="project" value="TreeGrafter"/>
</dbReference>
<dbReference type="PROSITE" id="PS50004">
    <property type="entry name" value="C2"/>
    <property type="match status" value="1"/>
</dbReference>
<evidence type="ECO:0000313" key="3">
    <source>
        <dbReference type="EMBL" id="CAD8820977.1"/>
    </source>
</evidence>
<organism evidence="3">
    <name type="scientific">Timspurckia oligopyrenoides</name>
    <dbReference type="NCBI Taxonomy" id="708627"/>
    <lineage>
        <taxon>Eukaryota</taxon>
        <taxon>Rhodophyta</taxon>
        <taxon>Bangiophyceae</taxon>
        <taxon>Porphyridiales</taxon>
        <taxon>Porphyridiaceae</taxon>
        <taxon>Timspurckia</taxon>
    </lineage>
</organism>
<accession>A0A7S0ZGD5</accession>
<feature type="region of interest" description="Disordered" evidence="1">
    <location>
        <begin position="1"/>
        <end position="46"/>
    </location>
</feature>
<dbReference type="SMART" id="SM00239">
    <property type="entry name" value="C2"/>
    <property type="match status" value="1"/>
</dbReference>
<dbReference type="AlphaFoldDB" id="A0A7S0ZGD5"/>
<dbReference type="Gene3D" id="2.60.40.150">
    <property type="entry name" value="C2 domain"/>
    <property type="match status" value="1"/>
</dbReference>